<dbReference type="InterPro" id="IPR037523">
    <property type="entry name" value="VOC_core"/>
</dbReference>
<dbReference type="InterPro" id="IPR004360">
    <property type="entry name" value="Glyas_Fos-R_dOase_dom"/>
</dbReference>
<evidence type="ECO:0000259" key="1">
    <source>
        <dbReference type="PROSITE" id="PS51819"/>
    </source>
</evidence>
<keyword evidence="3" id="KW-1185">Reference proteome</keyword>
<name>G2DDV9_9GAMM</name>
<evidence type="ECO:0000313" key="3">
    <source>
        <dbReference type="Proteomes" id="UP000004491"/>
    </source>
</evidence>
<dbReference type="Proteomes" id="UP000004491">
    <property type="component" value="Unassembled WGS sequence"/>
</dbReference>
<gene>
    <name evidence="2" type="primary">bleO3</name>
    <name evidence="2" type="ORF">Rifp1Sym_br00290</name>
</gene>
<organism evidence="2 3">
    <name type="scientific">endosymbiont of Riftia pachyptila</name>
    <name type="common">vent Ph05</name>
    <dbReference type="NCBI Taxonomy" id="1048808"/>
    <lineage>
        <taxon>Bacteria</taxon>
        <taxon>Pseudomonadati</taxon>
        <taxon>Pseudomonadota</taxon>
        <taxon>Gammaproteobacteria</taxon>
        <taxon>sulfur-oxidizing symbionts</taxon>
    </lineage>
</organism>
<proteinExistence type="predicted"/>
<evidence type="ECO:0000313" key="2">
    <source>
        <dbReference type="EMBL" id="EGV51222.1"/>
    </source>
</evidence>
<protein>
    <submittedName>
        <fullName evidence="2">Bleomycin resistance protein</fullName>
    </submittedName>
</protein>
<feature type="domain" description="VOC" evidence="1">
    <location>
        <begin position="19"/>
        <end position="136"/>
    </location>
</feature>
<dbReference type="PANTHER" id="PTHR36113:SF1">
    <property type="entry name" value="GLYOXALASE_BLEOMYCIN RESISTANCE PROTEIN_DIOXYGENASE"/>
    <property type="match status" value="1"/>
</dbReference>
<sequence length="146" mass="16601">MGAGLPRGVVMNRPGSNLGMRHVALYVRDLPACERFYVSLLGMQVEWRPDPANVYLSSGPDNLALHQAAPGERDESQQRLDHIGFFLATKAAVDEWFAFLQAEGVQMRTEPRTHRDGARSFYCYDPDGMVVQIIYHPPVAEWERRR</sequence>
<dbReference type="InterPro" id="IPR051332">
    <property type="entry name" value="Fosfomycin_Res_Enzymes"/>
</dbReference>
<dbReference type="PANTHER" id="PTHR36113">
    <property type="entry name" value="LYASE, PUTATIVE-RELATED-RELATED"/>
    <property type="match status" value="1"/>
</dbReference>
<dbReference type="SUPFAM" id="SSF54593">
    <property type="entry name" value="Glyoxalase/Bleomycin resistance protein/Dihydroxybiphenyl dioxygenase"/>
    <property type="match status" value="1"/>
</dbReference>
<dbReference type="EMBL" id="AFOC01000045">
    <property type="protein sequence ID" value="EGV51222.1"/>
    <property type="molecule type" value="Genomic_DNA"/>
</dbReference>
<dbReference type="Pfam" id="PF00903">
    <property type="entry name" value="Glyoxalase"/>
    <property type="match status" value="1"/>
</dbReference>
<accession>G2DDV9</accession>
<dbReference type="InterPro" id="IPR029068">
    <property type="entry name" value="Glyas_Bleomycin-R_OHBP_Dase"/>
</dbReference>
<dbReference type="PROSITE" id="PS51819">
    <property type="entry name" value="VOC"/>
    <property type="match status" value="1"/>
</dbReference>
<dbReference type="Gene3D" id="3.10.180.10">
    <property type="entry name" value="2,3-Dihydroxybiphenyl 1,2-Dioxygenase, domain 1"/>
    <property type="match status" value="1"/>
</dbReference>
<dbReference type="AlphaFoldDB" id="G2DDV9"/>
<dbReference type="CDD" id="cd06587">
    <property type="entry name" value="VOC"/>
    <property type="match status" value="1"/>
</dbReference>
<comment type="caution">
    <text evidence="2">The sequence shown here is derived from an EMBL/GenBank/DDBJ whole genome shotgun (WGS) entry which is preliminary data.</text>
</comment>
<reference evidence="2" key="1">
    <citation type="journal article" date="2011" name="ISME J.">
        <title>The endosymbionts of the deep-sea tubeworms Riftia pachyptila and Tevnia jerichonana share an identical physiology as revealed by proteogenomic analyses.</title>
        <authorList>
            <person name="Gardebrecht A."/>
            <person name="Markert S."/>
            <person name="Felbeck H."/>
            <person name="Thuermer A."/>
            <person name="Albrecht D."/>
            <person name="Wollherr A."/>
            <person name="Kabisch J."/>
            <person name="Lehmann R."/>
            <person name="Daniel R."/>
            <person name="Liesegang H."/>
            <person name="Hecker M."/>
            <person name="Sievert S.M."/>
            <person name="Schweder T."/>
        </authorList>
    </citation>
    <scope>NUCLEOTIDE SEQUENCE [LARGE SCALE GENOMIC DNA]</scope>
</reference>